<evidence type="ECO:0000313" key="24">
    <source>
        <dbReference type="EMBL" id="CAB4942584.1"/>
    </source>
</evidence>
<evidence type="ECO:0000256" key="9">
    <source>
        <dbReference type="ARBA" id="ARBA00022741"/>
    </source>
</evidence>
<keyword evidence="18" id="KW-0464">Manganese</keyword>
<dbReference type="PANTHER" id="PTHR44936:SF9">
    <property type="entry name" value="SENSOR PROTEIN CREC"/>
    <property type="match status" value="1"/>
</dbReference>
<dbReference type="PROSITE" id="PS50885">
    <property type="entry name" value="HAMP"/>
    <property type="match status" value="1"/>
</dbReference>
<keyword evidence="21" id="KW-1133">Transmembrane helix</keyword>
<reference evidence="24" key="1">
    <citation type="submission" date="2020-05" db="EMBL/GenBank/DDBJ databases">
        <authorList>
            <person name="Chiriac C."/>
            <person name="Salcher M."/>
            <person name="Ghai R."/>
            <person name="Kavagutti S V."/>
        </authorList>
    </citation>
    <scope>NUCLEOTIDE SEQUENCE</scope>
</reference>
<evidence type="ECO:0000256" key="3">
    <source>
        <dbReference type="ARBA" id="ARBA00001946"/>
    </source>
</evidence>
<dbReference type="SMART" id="SM00304">
    <property type="entry name" value="HAMP"/>
    <property type="match status" value="1"/>
</dbReference>
<keyword evidence="21" id="KW-0472">Membrane</keyword>
<comment type="catalytic activity">
    <reaction evidence="1">
        <text>ATP + protein L-histidine = ADP + protein N-phospho-L-histidine.</text>
        <dbReference type="EC" id="2.7.13.3"/>
    </reaction>
</comment>
<dbReference type="GO" id="GO:0000155">
    <property type="term" value="F:phosphorelay sensor kinase activity"/>
    <property type="evidence" value="ECO:0007669"/>
    <property type="project" value="InterPro"/>
</dbReference>
<evidence type="ECO:0000256" key="15">
    <source>
        <dbReference type="ARBA" id="ARBA00023012"/>
    </source>
</evidence>
<evidence type="ECO:0000256" key="13">
    <source>
        <dbReference type="ARBA" id="ARBA00022842"/>
    </source>
</evidence>
<evidence type="ECO:0000256" key="6">
    <source>
        <dbReference type="ARBA" id="ARBA00022475"/>
    </source>
</evidence>
<name>A0A6J7JJ87_9ZZZZ</name>
<evidence type="ECO:0000256" key="12">
    <source>
        <dbReference type="ARBA" id="ARBA00022840"/>
    </source>
</evidence>
<sequence>MTSAPLAPLDPMDEAPRPRARVSIVTRTVLMTSIVAAIVVVVAGLVSYPMVSSSARQQAQGTLGRLADLTAAALDRSPQDRRRDELLPRDLTAALLAEQVRGYYVIPGGPSAPGMTVAETEALNKGVSISSSGDTPQGAVLIEGRPLKGGSSVVLEQPVSVVGGSAMAVLMRFAAALIIGLLIAMPIGYFVARRMTRPLRAARDAANEMAGGSRDVRLAPEGPSEIADIAVSLNHLSSALAISEGRQREFLLSVSHELRTPLTAVKGYAEALADGVVAPADVARTGATMGAEAERLDRLVKDLLDLARLGAVTFRMNPIPTDLVEIGSEAAAVWADRCARENVSFVPELQASTLPLTTDSMRVRQIIDNLVENALRVSPAGSVIVLAVRREPGWAVVEVRDSGPGLTADDLSVAFEPGVLHERYRGVRPVGTGLGLAMVGRLATGLGGSAEVGTAPEGGACFTVRLPPDAAFAT</sequence>
<feature type="transmembrane region" description="Helical" evidence="21">
    <location>
        <begin position="29"/>
        <end position="48"/>
    </location>
</feature>
<dbReference type="GO" id="GO:0005886">
    <property type="term" value="C:plasma membrane"/>
    <property type="evidence" value="ECO:0007669"/>
    <property type="project" value="UniProtKB-SubCell"/>
</dbReference>
<dbReference type="EC" id="2.7.13.3" evidence="5"/>
<dbReference type="SUPFAM" id="SSF158472">
    <property type="entry name" value="HAMP domain-like"/>
    <property type="match status" value="1"/>
</dbReference>
<dbReference type="SMART" id="SM00387">
    <property type="entry name" value="HATPase_c"/>
    <property type="match status" value="1"/>
</dbReference>
<evidence type="ECO:0000256" key="2">
    <source>
        <dbReference type="ARBA" id="ARBA00001936"/>
    </source>
</evidence>
<keyword evidence="7" id="KW-0597">Phosphoprotein</keyword>
<keyword evidence="13" id="KW-0460">Magnesium</keyword>
<organism evidence="24">
    <name type="scientific">freshwater metagenome</name>
    <dbReference type="NCBI Taxonomy" id="449393"/>
    <lineage>
        <taxon>unclassified sequences</taxon>
        <taxon>metagenomes</taxon>
        <taxon>ecological metagenomes</taxon>
    </lineage>
</organism>
<keyword evidence="14" id="KW-0904">Protein phosphatase</keyword>
<dbReference type="Gene3D" id="6.10.340.10">
    <property type="match status" value="1"/>
</dbReference>
<dbReference type="SUPFAM" id="SSF55874">
    <property type="entry name" value="ATPase domain of HSP90 chaperone/DNA topoisomerase II/histidine kinase"/>
    <property type="match status" value="1"/>
</dbReference>
<accession>A0A6J7JJ87</accession>
<dbReference type="InterPro" id="IPR050980">
    <property type="entry name" value="2C_sensor_his_kinase"/>
</dbReference>
<evidence type="ECO:0000259" key="22">
    <source>
        <dbReference type="PROSITE" id="PS50109"/>
    </source>
</evidence>
<keyword evidence="6" id="KW-1003">Cell membrane</keyword>
<evidence type="ECO:0000256" key="19">
    <source>
        <dbReference type="ARBA" id="ARBA00040454"/>
    </source>
</evidence>
<feature type="domain" description="HAMP" evidence="23">
    <location>
        <begin position="193"/>
        <end position="245"/>
    </location>
</feature>
<comment type="cofactor">
    <cofactor evidence="3">
        <name>Mg(2+)</name>
        <dbReference type="ChEBI" id="CHEBI:18420"/>
    </cofactor>
</comment>
<dbReference type="InterPro" id="IPR004358">
    <property type="entry name" value="Sig_transdc_His_kin-like_C"/>
</dbReference>
<keyword evidence="12" id="KW-0067">ATP-binding</keyword>
<dbReference type="PRINTS" id="PR00344">
    <property type="entry name" value="BCTRLSENSOR"/>
</dbReference>
<evidence type="ECO:0000259" key="23">
    <source>
        <dbReference type="PROSITE" id="PS50885"/>
    </source>
</evidence>
<comment type="cofactor">
    <cofactor evidence="2">
        <name>Mn(2+)</name>
        <dbReference type="ChEBI" id="CHEBI:29035"/>
    </cofactor>
</comment>
<evidence type="ECO:0000256" key="11">
    <source>
        <dbReference type="ARBA" id="ARBA00022801"/>
    </source>
</evidence>
<keyword evidence="16" id="KW-0346">Stress response</keyword>
<evidence type="ECO:0000256" key="10">
    <source>
        <dbReference type="ARBA" id="ARBA00022777"/>
    </source>
</evidence>
<dbReference type="InterPro" id="IPR003660">
    <property type="entry name" value="HAMP_dom"/>
</dbReference>
<evidence type="ECO:0000256" key="18">
    <source>
        <dbReference type="ARBA" id="ARBA00023211"/>
    </source>
</evidence>
<gene>
    <name evidence="24" type="ORF">UFOPK3772_01028</name>
</gene>
<evidence type="ECO:0000256" key="7">
    <source>
        <dbReference type="ARBA" id="ARBA00022553"/>
    </source>
</evidence>
<dbReference type="SMART" id="SM00388">
    <property type="entry name" value="HisKA"/>
    <property type="match status" value="1"/>
</dbReference>
<dbReference type="SUPFAM" id="SSF47384">
    <property type="entry name" value="Homodimeric domain of signal transducing histidine kinase"/>
    <property type="match status" value="1"/>
</dbReference>
<evidence type="ECO:0000256" key="21">
    <source>
        <dbReference type="SAM" id="Phobius"/>
    </source>
</evidence>
<dbReference type="InterPro" id="IPR005467">
    <property type="entry name" value="His_kinase_dom"/>
</dbReference>
<feature type="transmembrane region" description="Helical" evidence="21">
    <location>
        <begin position="169"/>
        <end position="192"/>
    </location>
</feature>
<keyword evidence="17" id="KW-0843">Virulence</keyword>
<dbReference type="Pfam" id="PF00512">
    <property type="entry name" value="HisKA"/>
    <property type="match status" value="1"/>
</dbReference>
<dbReference type="Gene3D" id="1.10.287.130">
    <property type="match status" value="1"/>
</dbReference>
<evidence type="ECO:0000256" key="14">
    <source>
        <dbReference type="ARBA" id="ARBA00022912"/>
    </source>
</evidence>
<keyword evidence="11" id="KW-0378">Hydrolase</keyword>
<evidence type="ECO:0000256" key="16">
    <source>
        <dbReference type="ARBA" id="ARBA00023016"/>
    </source>
</evidence>
<dbReference type="CDD" id="cd00075">
    <property type="entry name" value="HATPase"/>
    <property type="match status" value="1"/>
</dbReference>
<evidence type="ECO:0000256" key="5">
    <source>
        <dbReference type="ARBA" id="ARBA00012438"/>
    </source>
</evidence>
<keyword evidence="9" id="KW-0547">Nucleotide-binding</keyword>
<keyword evidence="8" id="KW-0808">Transferase</keyword>
<comment type="subcellular location">
    <subcellularLocation>
        <location evidence="4">Cell membrane</location>
        <topology evidence="4">Multi-pass membrane protein</topology>
    </subcellularLocation>
</comment>
<feature type="domain" description="Histidine kinase" evidence="22">
    <location>
        <begin position="253"/>
        <end position="470"/>
    </location>
</feature>
<dbReference type="PROSITE" id="PS50109">
    <property type="entry name" value="HIS_KIN"/>
    <property type="match status" value="1"/>
</dbReference>
<keyword evidence="15" id="KW-0902">Two-component regulatory system</keyword>
<evidence type="ECO:0000256" key="17">
    <source>
        <dbReference type="ARBA" id="ARBA00023026"/>
    </source>
</evidence>
<dbReference type="AlphaFoldDB" id="A0A6J7JJ87"/>
<dbReference type="InterPro" id="IPR003594">
    <property type="entry name" value="HATPase_dom"/>
</dbReference>
<evidence type="ECO:0000256" key="20">
    <source>
        <dbReference type="ARBA" id="ARBA00041776"/>
    </source>
</evidence>
<dbReference type="GO" id="GO:0005524">
    <property type="term" value="F:ATP binding"/>
    <property type="evidence" value="ECO:0007669"/>
    <property type="project" value="UniProtKB-KW"/>
</dbReference>
<dbReference type="InterPro" id="IPR003661">
    <property type="entry name" value="HisK_dim/P_dom"/>
</dbReference>
<dbReference type="Pfam" id="PF00672">
    <property type="entry name" value="HAMP"/>
    <property type="match status" value="1"/>
</dbReference>
<dbReference type="InterPro" id="IPR036097">
    <property type="entry name" value="HisK_dim/P_sf"/>
</dbReference>
<dbReference type="CDD" id="cd06225">
    <property type="entry name" value="HAMP"/>
    <property type="match status" value="1"/>
</dbReference>
<evidence type="ECO:0000256" key="4">
    <source>
        <dbReference type="ARBA" id="ARBA00004651"/>
    </source>
</evidence>
<evidence type="ECO:0000256" key="1">
    <source>
        <dbReference type="ARBA" id="ARBA00000085"/>
    </source>
</evidence>
<protein>
    <recommendedName>
        <fullName evidence="19">Signal transduction histidine-protein kinase/phosphatase MprB</fullName>
        <ecNumber evidence="5">2.7.13.3</ecNumber>
    </recommendedName>
    <alternativeName>
        <fullName evidence="20">Mycobacterial persistence regulator B</fullName>
    </alternativeName>
</protein>
<dbReference type="FunFam" id="1.10.287.130:FF:000001">
    <property type="entry name" value="Two-component sensor histidine kinase"/>
    <property type="match status" value="1"/>
</dbReference>
<dbReference type="GO" id="GO:0004721">
    <property type="term" value="F:phosphoprotein phosphatase activity"/>
    <property type="evidence" value="ECO:0007669"/>
    <property type="project" value="UniProtKB-KW"/>
</dbReference>
<dbReference type="InterPro" id="IPR036890">
    <property type="entry name" value="HATPase_C_sf"/>
</dbReference>
<evidence type="ECO:0000256" key="8">
    <source>
        <dbReference type="ARBA" id="ARBA00022679"/>
    </source>
</evidence>
<dbReference type="Pfam" id="PF02518">
    <property type="entry name" value="HATPase_c"/>
    <property type="match status" value="1"/>
</dbReference>
<dbReference type="PANTHER" id="PTHR44936">
    <property type="entry name" value="SENSOR PROTEIN CREC"/>
    <property type="match status" value="1"/>
</dbReference>
<keyword evidence="10" id="KW-0418">Kinase</keyword>
<proteinExistence type="predicted"/>
<dbReference type="CDD" id="cd00082">
    <property type="entry name" value="HisKA"/>
    <property type="match status" value="1"/>
</dbReference>
<keyword evidence="21" id="KW-0812">Transmembrane</keyword>
<dbReference type="EMBL" id="CAFBNE010000024">
    <property type="protein sequence ID" value="CAB4942584.1"/>
    <property type="molecule type" value="Genomic_DNA"/>
</dbReference>
<dbReference type="Gene3D" id="3.30.565.10">
    <property type="entry name" value="Histidine kinase-like ATPase, C-terminal domain"/>
    <property type="match status" value="1"/>
</dbReference>